<sequence length="208" mass="21706">MPRCNLHCFLTLALCCACGLVWAQDTESTRTEGTPIAVCFPPLVSTVIRNGSKTLETCINPNTVEKQENEKSSTTSKDQSQQGERPIESELPPGEQQTANGENTASSGSSATDGQVSSATAPQNSSENSSHNSPSQNATESGTEESGVTSSTNGAENTESTTTTTTTLPPESTNNKKGDADSSSSISSSVWVRVPLLIVVTLSCILVC</sequence>
<feature type="compositionally biased region" description="Polar residues" evidence="1">
    <location>
        <begin position="95"/>
        <end position="121"/>
    </location>
</feature>
<proteinExistence type="predicted"/>
<evidence type="ECO:0008006" key="5">
    <source>
        <dbReference type="Google" id="ProtNLM"/>
    </source>
</evidence>
<evidence type="ECO:0000256" key="1">
    <source>
        <dbReference type="SAM" id="MobiDB-lite"/>
    </source>
</evidence>
<dbReference type="GeneID" id="39989994"/>
<feature type="compositionally biased region" description="Low complexity" evidence="1">
    <location>
        <begin position="72"/>
        <end position="82"/>
    </location>
</feature>
<organism evidence="3 4">
    <name type="scientific">Trypanosoma theileri</name>
    <dbReference type="NCBI Taxonomy" id="67003"/>
    <lineage>
        <taxon>Eukaryota</taxon>
        <taxon>Discoba</taxon>
        <taxon>Euglenozoa</taxon>
        <taxon>Kinetoplastea</taxon>
        <taxon>Metakinetoplastina</taxon>
        <taxon>Trypanosomatida</taxon>
        <taxon>Trypanosomatidae</taxon>
        <taxon>Trypanosoma</taxon>
    </lineage>
</organism>
<keyword evidence="2" id="KW-0732">Signal</keyword>
<evidence type="ECO:0000313" key="4">
    <source>
        <dbReference type="Proteomes" id="UP000192257"/>
    </source>
</evidence>
<feature type="signal peptide" evidence="2">
    <location>
        <begin position="1"/>
        <end position="23"/>
    </location>
</feature>
<evidence type="ECO:0000256" key="2">
    <source>
        <dbReference type="SAM" id="SignalP"/>
    </source>
</evidence>
<dbReference type="Proteomes" id="UP000192257">
    <property type="component" value="Unassembled WGS sequence"/>
</dbReference>
<reference evidence="3 4" key="1">
    <citation type="submission" date="2017-03" db="EMBL/GenBank/DDBJ databases">
        <title>An alternative strategy for trypanosome survival in the mammalian bloodstream revealed through genome and transcriptome analysis of the ubiquitous bovine parasite Trypanosoma (Megatrypanum) theileri.</title>
        <authorList>
            <person name="Kelly S."/>
            <person name="Ivens A."/>
            <person name="Mott A."/>
            <person name="O'Neill E."/>
            <person name="Emms D."/>
            <person name="Macleod O."/>
            <person name="Voorheis P."/>
            <person name="Matthews J."/>
            <person name="Matthews K."/>
            <person name="Carrington M."/>
        </authorList>
    </citation>
    <scope>NUCLEOTIDE SEQUENCE [LARGE SCALE GENOMIC DNA]</scope>
    <source>
        <strain evidence="3">Edinburgh</strain>
    </source>
</reference>
<protein>
    <recommendedName>
        <fullName evidence="5">Mucin TcMUCII</fullName>
    </recommendedName>
</protein>
<feature type="chain" id="PRO_5012687682" description="Mucin TcMUCII" evidence="2">
    <location>
        <begin position="24"/>
        <end position="208"/>
    </location>
</feature>
<feature type="region of interest" description="Disordered" evidence="1">
    <location>
        <begin position="61"/>
        <end position="187"/>
    </location>
</feature>
<dbReference type="VEuPathDB" id="TriTrypDB:TM35_000451170"/>
<gene>
    <name evidence="3" type="ORF">TM35_000451170</name>
</gene>
<comment type="caution">
    <text evidence="3">The sequence shown here is derived from an EMBL/GenBank/DDBJ whole genome shotgun (WGS) entry which is preliminary data.</text>
</comment>
<keyword evidence="4" id="KW-1185">Reference proteome</keyword>
<dbReference type="EMBL" id="NBCO01000045">
    <property type="protein sequence ID" value="ORC84379.1"/>
    <property type="molecule type" value="Genomic_DNA"/>
</dbReference>
<dbReference type="AlphaFoldDB" id="A0A1X0NJM8"/>
<evidence type="ECO:0000313" key="3">
    <source>
        <dbReference type="EMBL" id="ORC84379.1"/>
    </source>
</evidence>
<dbReference type="RefSeq" id="XP_028878445.1">
    <property type="nucleotide sequence ID" value="XM_029030214.1"/>
</dbReference>
<name>A0A1X0NJM8_9TRYP</name>
<feature type="compositionally biased region" description="Low complexity" evidence="1">
    <location>
        <begin position="122"/>
        <end position="173"/>
    </location>
</feature>
<accession>A0A1X0NJM8</accession>